<dbReference type="PANTHER" id="PTHR34704">
    <property type="entry name" value="ATPASE"/>
    <property type="match status" value="1"/>
</dbReference>
<dbReference type="InterPro" id="IPR027417">
    <property type="entry name" value="P-loop_NTPase"/>
</dbReference>
<dbReference type="InterPro" id="IPR011579">
    <property type="entry name" value="ATPase_dom"/>
</dbReference>
<dbReference type="AlphaFoldDB" id="A0A6A7JZ60"/>
<dbReference type="SUPFAM" id="SSF52540">
    <property type="entry name" value="P-loop containing nucleoside triphosphate hydrolases"/>
    <property type="match status" value="1"/>
</dbReference>
<dbReference type="EMBL" id="WHOE01000005">
    <property type="protein sequence ID" value="MPW13611.1"/>
    <property type="molecule type" value="Genomic_DNA"/>
</dbReference>
<dbReference type="Gene3D" id="3.40.50.300">
    <property type="entry name" value="P-loop containing nucleotide triphosphate hydrolases"/>
    <property type="match status" value="1"/>
</dbReference>
<evidence type="ECO:0000256" key="1">
    <source>
        <dbReference type="ARBA" id="ARBA00022801"/>
    </source>
</evidence>
<reference evidence="4 5" key="1">
    <citation type="submission" date="2019-10" db="EMBL/GenBank/DDBJ databases">
        <title>Draft genome sequences of Lactobacillus strains.</title>
        <authorList>
            <person name="Cho G.-S."/>
            <person name="Fagbemigun O."/>
            <person name="Brinks E."/>
            <person name="Franz C.M.A.P."/>
        </authorList>
    </citation>
    <scope>NUCLEOTIDE SEQUENCE [LARGE SCALE GENOMIC DNA]</scope>
    <source>
        <strain evidence="4 5">313</strain>
    </source>
</reference>
<evidence type="ECO:0000259" key="2">
    <source>
        <dbReference type="Pfam" id="PF01637"/>
    </source>
</evidence>
<comment type="caution">
    <text evidence="4">The sequence shown here is derived from an EMBL/GenBank/DDBJ whole genome shotgun (WGS) entry which is preliminary data.</text>
</comment>
<name>A0A6A7JZ60_LACHE</name>
<sequence>MKFVGRKKELASLYQHYETNKFQFAVIYSRRRIGKTALINEFLKDKKAIYFTATEENKEDNLRRFSAAINYFMDPDIISESSFSSFEAAFRQIAELAKKERVILVIDEYPYLAQAYPAVSSMLQSYIDQEYSNTNMFLILCGSSISFMEYQVLGYKSPLYGRRTVQYKLKPFTLKEAQEMLPHYSKKEAFEINSIVGGIPKYLNMISDQVPVIENIKATFLNLDSLLFEEPNNLLKQELRDPSTYNSIINAIANGASKMNQIATTAKVASGAVSTYLKNLIDLDIVSKKVPVTEMDKPKSKKTIYVISDGMFRFWYTFVGKNISLIEAGYADLVAKQIEQGLSNFLGPSFEQLSQEYLWQHMMDKEIVPEYFRRLGYWWGTDKKAKKQVEMDIVGISIDNLAGFFGECKWKNEPISKSILETLIYRSSLFTYPKKYYYLFSAVGFTDECKKLAKKVNCHLISFSEM</sequence>
<dbReference type="InterPro" id="IPR011335">
    <property type="entry name" value="Restrct_endonuc-II-like"/>
</dbReference>
<dbReference type="SUPFAM" id="SSF52980">
    <property type="entry name" value="Restriction endonuclease-like"/>
    <property type="match status" value="1"/>
</dbReference>
<feature type="domain" description="ATPase" evidence="2">
    <location>
        <begin position="3"/>
        <end position="205"/>
    </location>
</feature>
<dbReference type="GO" id="GO:0005524">
    <property type="term" value="F:ATP binding"/>
    <property type="evidence" value="ECO:0007669"/>
    <property type="project" value="InterPro"/>
</dbReference>
<feature type="domain" description="DUF234" evidence="3">
    <location>
        <begin position="315"/>
        <end position="412"/>
    </location>
</feature>
<dbReference type="InterPro" id="IPR004256">
    <property type="entry name" value="DUF234"/>
</dbReference>
<evidence type="ECO:0000259" key="3">
    <source>
        <dbReference type="Pfam" id="PF03008"/>
    </source>
</evidence>
<gene>
    <name evidence="4" type="ORF">GDZ32_00660</name>
</gene>
<keyword evidence="1" id="KW-0378">Hydrolase</keyword>
<accession>A0A6A7JZ60</accession>
<dbReference type="GO" id="GO:0016787">
    <property type="term" value="F:hydrolase activity"/>
    <property type="evidence" value="ECO:0007669"/>
    <property type="project" value="UniProtKB-KW"/>
</dbReference>
<dbReference type="Pfam" id="PF03008">
    <property type="entry name" value="DUF234"/>
    <property type="match status" value="1"/>
</dbReference>
<proteinExistence type="predicted"/>
<organism evidence="4 5">
    <name type="scientific">Lactobacillus helveticus</name>
    <name type="common">Lactobacillus suntoryeus</name>
    <dbReference type="NCBI Taxonomy" id="1587"/>
    <lineage>
        <taxon>Bacteria</taxon>
        <taxon>Bacillati</taxon>
        <taxon>Bacillota</taxon>
        <taxon>Bacilli</taxon>
        <taxon>Lactobacillales</taxon>
        <taxon>Lactobacillaceae</taxon>
        <taxon>Lactobacillus</taxon>
    </lineage>
</organism>
<dbReference type="Proteomes" id="UP000430466">
    <property type="component" value="Unassembled WGS sequence"/>
</dbReference>
<evidence type="ECO:0000313" key="4">
    <source>
        <dbReference type="EMBL" id="MPW13611.1"/>
    </source>
</evidence>
<dbReference type="RefSeq" id="WP_321572765.1">
    <property type="nucleotide sequence ID" value="NZ_WHOE01000005.1"/>
</dbReference>
<evidence type="ECO:0000313" key="5">
    <source>
        <dbReference type="Proteomes" id="UP000430466"/>
    </source>
</evidence>
<dbReference type="PANTHER" id="PTHR34704:SF1">
    <property type="entry name" value="ATPASE"/>
    <property type="match status" value="1"/>
</dbReference>
<protein>
    <submittedName>
        <fullName evidence="4">AAA family ATPase</fullName>
    </submittedName>
</protein>
<dbReference type="Pfam" id="PF01637">
    <property type="entry name" value="ATPase_2"/>
    <property type="match status" value="1"/>
</dbReference>